<reference evidence="1 2" key="1">
    <citation type="journal article" date="2010" name="Nature">
        <title>Genome sequencing and analysis of the model grass Brachypodium distachyon.</title>
        <authorList>
            <consortium name="International Brachypodium Initiative"/>
        </authorList>
    </citation>
    <scope>NUCLEOTIDE SEQUENCE [LARGE SCALE GENOMIC DNA]</scope>
    <source>
        <strain evidence="1 2">Bd21</strain>
    </source>
</reference>
<keyword evidence="3" id="KW-1185">Reference proteome</keyword>
<accession>A0A0Q3FT98</accession>
<evidence type="ECO:0000313" key="2">
    <source>
        <dbReference type="EnsemblPlants" id="KQK02383"/>
    </source>
</evidence>
<reference evidence="1" key="2">
    <citation type="submission" date="2017-06" db="EMBL/GenBank/DDBJ databases">
        <title>WGS assembly of Brachypodium distachyon.</title>
        <authorList>
            <consortium name="The International Brachypodium Initiative"/>
            <person name="Lucas S."/>
            <person name="Harmon-Smith M."/>
            <person name="Lail K."/>
            <person name="Tice H."/>
            <person name="Grimwood J."/>
            <person name="Bruce D."/>
            <person name="Barry K."/>
            <person name="Shu S."/>
            <person name="Lindquist E."/>
            <person name="Wang M."/>
            <person name="Pitluck S."/>
            <person name="Vogel J.P."/>
            <person name="Garvin D.F."/>
            <person name="Mockler T.C."/>
            <person name="Schmutz J."/>
            <person name="Rokhsar D."/>
            <person name="Bevan M.W."/>
        </authorList>
    </citation>
    <scope>NUCLEOTIDE SEQUENCE</scope>
    <source>
        <strain evidence="1">Bd21</strain>
    </source>
</reference>
<dbReference type="Proteomes" id="UP000008810">
    <property type="component" value="Chromosome 2"/>
</dbReference>
<sequence length="127" mass="13916">MYHTCETKDAFSLTASNKKIQKQDQKSKGIQWRSTHLSASAHGSKAAAAAATILPLLPRPYAAAAAVPDHFPGAQRRLTPHRRRKVYGRARRWRFSSDTGVQRGPSPDFLDAAVAGQRRLVQPATVA</sequence>
<organism evidence="1">
    <name type="scientific">Brachypodium distachyon</name>
    <name type="common">Purple false brome</name>
    <name type="synonym">Trachynia distachya</name>
    <dbReference type="NCBI Taxonomy" id="15368"/>
    <lineage>
        <taxon>Eukaryota</taxon>
        <taxon>Viridiplantae</taxon>
        <taxon>Streptophyta</taxon>
        <taxon>Embryophyta</taxon>
        <taxon>Tracheophyta</taxon>
        <taxon>Spermatophyta</taxon>
        <taxon>Magnoliopsida</taxon>
        <taxon>Liliopsida</taxon>
        <taxon>Poales</taxon>
        <taxon>Poaceae</taxon>
        <taxon>BOP clade</taxon>
        <taxon>Pooideae</taxon>
        <taxon>Stipodae</taxon>
        <taxon>Brachypodieae</taxon>
        <taxon>Brachypodium</taxon>
    </lineage>
</organism>
<dbReference type="InParanoid" id="A0A0Q3FT98"/>
<evidence type="ECO:0000313" key="3">
    <source>
        <dbReference type="Proteomes" id="UP000008810"/>
    </source>
</evidence>
<dbReference type="EnsemblPlants" id="KQK02383">
    <property type="protein sequence ID" value="KQK02383"/>
    <property type="gene ID" value="BRADI_2g01112v3"/>
</dbReference>
<dbReference type="EMBL" id="CM000881">
    <property type="protein sequence ID" value="KQK02383.1"/>
    <property type="molecule type" value="Genomic_DNA"/>
</dbReference>
<protein>
    <submittedName>
        <fullName evidence="1 2">Uncharacterized protein</fullName>
    </submittedName>
</protein>
<dbReference type="AlphaFoldDB" id="A0A0Q3FT98"/>
<evidence type="ECO:0000313" key="1">
    <source>
        <dbReference type="EMBL" id="KQK02383.1"/>
    </source>
</evidence>
<gene>
    <name evidence="1" type="ORF">BRADI_2g01112v3</name>
</gene>
<name>A0A0Q3FT98_BRADI</name>
<dbReference type="Gramene" id="KQK02383">
    <property type="protein sequence ID" value="KQK02383"/>
    <property type="gene ID" value="BRADI_2g01112v3"/>
</dbReference>
<reference evidence="2" key="3">
    <citation type="submission" date="2018-08" db="UniProtKB">
        <authorList>
            <consortium name="EnsemblPlants"/>
        </authorList>
    </citation>
    <scope>IDENTIFICATION</scope>
    <source>
        <strain evidence="2">cv. Bd21</strain>
    </source>
</reference>
<proteinExistence type="predicted"/>